<proteinExistence type="predicted"/>
<comment type="caution">
    <text evidence="3">The sequence shown here is derived from an EMBL/GenBank/DDBJ whole genome shotgun (WGS) entry which is preliminary data.</text>
</comment>
<feature type="signal peptide" evidence="2">
    <location>
        <begin position="1"/>
        <end position="15"/>
    </location>
</feature>
<evidence type="ECO:0000256" key="2">
    <source>
        <dbReference type="SAM" id="SignalP"/>
    </source>
</evidence>
<dbReference type="EMBL" id="LXQA010635137">
    <property type="protein sequence ID" value="MCI63332.1"/>
    <property type="molecule type" value="Genomic_DNA"/>
</dbReference>
<evidence type="ECO:0000256" key="1">
    <source>
        <dbReference type="SAM" id="MobiDB-lite"/>
    </source>
</evidence>
<keyword evidence="4" id="KW-1185">Reference proteome</keyword>
<organism evidence="3 4">
    <name type="scientific">Trifolium medium</name>
    <dbReference type="NCBI Taxonomy" id="97028"/>
    <lineage>
        <taxon>Eukaryota</taxon>
        <taxon>Viridiplantae</taxon>
        <taxon>Streptophyta</taxon>
        <taxon>Embryophyta</taxon>
        <taxon>Tracheophyta</taxon>
        <taxon>Spermatophyta</taxon>
        <taxon>Magnoliopsida</taxon>
        <taxon>eudicotyledons</taxon>
        <taxon>Gunneridae</taxon>
        <taxon>Pentapetalae</taxon>
        <taxon>rosids</taxon>
        <taxon>fabids</taxon>
        <taxon>Fabales</taxon>
        <taxon>Fabaceae</taxon>
        <taxon>Papilionoideae</taxon>
        <taxon>50 kb inversion clade</taxon>
        <taxon>NPAAA clade</taxon>
        <taxon>Hologalegina</taxon>
        <taxon>IRL clade</taxon>
        <taxon>Trifolieae</taxon>
        <taxon>Trifolium</taxon>
    </lineage>
</organism>
<feature type="non-terminal residue" evidence="3">
    <location>
        <position position="51"/>
    </location>
</feature>
<evidence type="ECO:0000313" key="3">
    <source>
        <dbReference type="EMBL" id="MCI63332.1"/>
    </source>
</evidence>
<feature type="compositionally biased region" description="Basic and acidic residues" evidence="1">
    <location>
        <begin position="28"/>
        <end position="38"/>
    </location>
</feature>
<keyword evidence="2" id="KW-0732">Signal</keyword>
<feature type="chain" id="PRO_5017396410" evidence="2">
    <location>
        <begin position="16"/>
        <end position="51"/>
    </location>
</feature>
<dbReference type="Proteomes" id="UP000265520">
    <property type="component" value="Unassembled WGS sequence"/>
</dbReference>
<reference evidence="3 4" key="1">
    <citation type="journal article" date="2018" name="Front. Plant Sci.">
        <title>Red Clover (Trifolium pratense) and Zigzag Clover (T. medium) - A Picture of Genomic Similarities and Differences.</title>
        <authorList>
            <person name="Dluhosova J."/>
            <person name="Istvanek J."/>
            <person name="Nedelnik J."/>
            <person name="Repkova J."/>
        </authorList>
    </citation>
    <scope>NUCLEOTIDE SEQUENCE [LARGE SCALE GENOMIC DNA]</scope>
    <source>
        <strain evidence="4">cv. 10/8</strain>
        <tissue evidence="3">Leaf</tissue>
    </source>
</reference>
<dbReference type="AlphaFoldDB" id="A0A392TQS2"/>
<accession>A0A392TQS2</accession>
<evidence type="ECO:0000313" key="4">
    <source>
        <dbReference type="Proteomes" id="UP000265520"/>
    </source>
</evidence>
<feature type="region of interest" description="Disordered" evidence="1">
    <location>
        <begin position="25"/>
        <end position="51"/>
    </location>
</feature>
<name>A0A392TQS2_9FABA</name>
<sequence>MRVILVAILTVSLNCLVIVEDGVLNTGDTKRGGDGEHQDCEEEDDAGSRDV</sequence>
<protein>
    <submittedName>
        <fullName evidence="3">Uncharacterized protein</fullName>
    </submittedName>
</protein>